<proteinExistence type="inferred from homology"/>
<keyword evidence="4" id="KW-0547">Nucleotide-binding</keyword>
<evidence type="ECO:0000256" key="3">
    <source>
        <dbReference type="ARBA" id="ARBA00022692"/>
    </source>
</evidence>
<keyword evidence="5" id="KW-0067">ATP-binding</keyword>
<dbReference type="InterPro" id="IPR027417">
    <property type="entry name" value="P-loop_NTPase"/>
</dbReference>
<name>A0A0U1MB30_TALIS</name>
<reference evidence="11 12" key="1">
    <citation type="submission" date="2015-04" db="EMBL/GenBank/DDBJ databases">
        <authorList>
            <person name="Syromyatnikov M.Y."/>
            <person name="Popov V.N."/>
        </authorList>
    </citation>
    <scope>NUCLEOTIDE SEQUENCE [LARGE SCALE GENOMIC DNA]</scope>
    <source>
        <strain evidence="11">WF-38-12</strain>
    </source>
</reference>
<keyword evidence="12" id="KW-1185">Reference proteome</keyword>
<feature type="transmembrane region" description="Helical" evidence="9">
    <location>
        <begin position="55"/>
        <end position="76"/>
    </location>
</feature>
<keyword evidence="6 9" id="KW-1133">Transmembrane helix</keyword>
<sequence>MDQSCDFHDTTSGISMMVHQADAPARLVGEFAIKAGLDTFELCVAVTGLVYNGSYYALVSQIIAVTILMIFTRFAWSGLDLAIEGRTAAQKDMNNYLESIHLWRTVKTFGGIDNEKNGFKKHSKRYVETFRHAQFTEIIISGISSLIADIGQLITMSGLEVQVKEGKLSMSGLYFGVQCSERIKLLTKSYISRLNNLGYQLRNAEKTVGLLNSQPSVKDSPGATALKTHKNKIEFHKVTFKYPQGPTVFRNLSFCWPCGKIIALVGETGSGKSTIGSLLQRLYDPQTGHITIDGQDIRNIKQSSLHEAIGEVPQNVELFPNSVMYNIRYANPSASDDDIYKVCQIAQIHEPITKLERGYQTIVTPNMFSGGEKQRIATARMLAKNAPIWILDEATSAIDNITELKIRQRLKPLMNARGRTTIIIAHRLSTIDCADIIMALRDGEVVEQGTHDELMKLRGHYYNLRSSVTSKLESGI</sequence>
<comment type="similarity">
    <text evidence="8">Belongs to the ABC transporter superfamily. ABCB family. Heavy Metal importer (TC 3.A.1.210) subfamily.</text>
</comment>
<protein>
    <recommendedName>
        <fullName evidence="10">ABC transporter domain-containing protein</fullName>
    </recommendedName>
</protein>
<dbReference type="GO" id="GO:0016020">
    <property type="term" value="C:membrane"/>
    <property type="evidence" value="ECO:0007669"/>
    <property type="project" value="UniProtKB-SubCell"/>
</dbReference>
<accession>A0A0U1MB30</accession>
<dbReference type="PANTHER" id="PTHR24221">
    <property type="entry name" value="ATP-BINDING CASSETTE SUB-FAMILY B"/>
    <property type="match status" value="1"/>
</dbReference>
<feature type="domain" description="ABC transporter" evidence="10">
    <location>
        <begin position="233"/>
        <end position="467"/>
    </location>
</feature>
<comment type="subcellular location">
    <subcellularLocation>
        <location evidence="1">Membrane</location>
        <topology evidence="1">Multi-pass membrane protein</topology>
    </subcellularLocation>
</comment>
<dbReference type="STRING" id="28573.A0A0U1MB30"/>
<evidence type="ECO:0000256" key="2">
    <source>
        <dbReference type="ARBA" id="ARBA00005580"/>
    </source>
</evidence>
<dbReference type="GO" id="GO:0016887">
    <property type="term" value="F:ATP hydrolysis activity"/>
    <property type="evidence" value="ECO:0007669"/>
    <property type="project" value="InterPro"/>
</dbReference>
<comment type="similarity">
    <text evidence="2">Belongs to the ABC transporter superfamily. ABCB family. Mitochondrial peptide exporter (TC 3.A.1.212) subfamily.</text>
</comment>
<dbReference type="Gene3D" id="1.20.1560.10">
    <property type="entry name" value="ABC transporter type 1, transmembrane domain"/>
    <property type="match status" value="1"/>
</dbReference>
<evidence type="ECO:0000256" key="6">
    <source>
        <dbReference type="ARBA" id="ARBA00022989"/>
    </source>
</evidence>
<evidence type="ECO:0000313" key="11">
    <source>
        <dbReference type="EMBL" id="CRG92824.1"/>
    </source>
</evidence>
<dbReference type="AlphaFoldDB" id="A0A0U1MB30"/>
<dbReference type="InterPro" id="IPR036640">
    <property type="entry name" value="ABC1_TM_sf"/>
</dbReference>
<dbReference type="OrthoDB" id="6500128at2759"/>
<evidence type="ECO:0000256" key="4">
    <source>
        <dbReference type="ARBA" id="ARBA00022741"/>
    </source>
</evidence>
<dbReference type="GO" id="GO:0042626">
    <property type="term" value="F:ATPase-coupled transmembrane transporter activity"/>
    <property type="evidence" value="ECO:0007669"/>
    <property type="project" value="TreeGrafter"/>
</dbReference>
<dbReference type="InterPro" id="IPR003439">
    <property type="entry name" value="ABC_transporter-like_ATP-bd"/>
</dbReference>
<dbReference type="Pfam" id="PF00005">
    <property type="entry name" value="ABC_tran"/>
    <property type="match status" value="1"/>
</dbReference>
<keyword evidence="7 9" id="KW-0472">Membrane</keyword>
<evidence type="ECO:0000259" key="10">
    <source>
        <dbReference type="PROSITE" id="PS50893"/>
    </source>
</evidence>
<dbReference type="PROSITE" id="PS50893">
    <property type="entry name" value="ABC_TRANSPORTER_2"/>
    <property type="match status" value="1"/>
</dbReference>
<gene>
    <name evidence="11" type="ORF">PISL3812_09895</name>
</gene>
<dbReference type="GO" id="GO:0005524">
    <property type="term" value="F:ATP binding"/>
    <property type="evidence" value="ECO:0007669"/>
    <property type="project" value="UniProtKB-KW"/>
</dbReference>
<keyword evidence="3 9" id="KW-0812">Transmembrane</keyword>
<evidence type="ECO:0000256" key="5">
    <source>
        <dbReference type="ARBA" id="ARBA00022840"/>
    </source>
</evidence>
<dbReference type="Gene3D" id="3.40.50.300">
    <property type="entry name" value="P-loop containing nucleotide triphosphate hydrolases"/>
    <property type="match status" value="1"/>
</dbReference>
<evidence type="ECO:0000256" key="1">
    <source>
        <dbReference type="ARBA" id="ARBA00004141"/>
    </source>
</evidence>
<evidence type="ECO:0000313" key="12">
    <source>
        <dbReference type="Proteomes" id="UP000054383"/>
    </source>
</evidence>
<dbReference type="SUPFAM" id="SSF52540">
    <property type="entry name" value="P-loop containing nucleoside triphosphate hydrolases"/>
    <property type="match status" value="1"/>
</dbReference>
<evidence type="ECO:0000256" key="9">
    <source>
        <dbReference type="SAM" id="Phobius"/>
    </source>
</evidence>
<dbReference type="EMBL" id="CVMT01000020">
    <property type="protein sequence ID" value="CRG92824.1"/>
    <property type="molecule type" value="Genomic_DNA"/>
</dbReference>
<dbReference type="SMART" id="SM00382">
    <property type="entry name" value="AAA"/>
    <property type="match status" value="1"/>
</dbReference>
<dbReference type="Proteomes" id="UP000054383">
    <property type="component" value="Unassembled WGS sequence"/>
</dbReference>
<dbReference type="InterPro" id="IPR039421">
    <property type="entry name" value="Type_1_exporter"/>
</dbReference>
<organism evidence="11 12">
    <name type="scientific">Talaromyces islandicus</name>
    <name type="common">Penicillium islandicum</name>
    <dbReference type="NCBI Taxonomy" id="28573"/>
    <lineage>
        <taxon>Eukaryota</taxon>
        <taxon>Fungi</taxon>
        <taxon>Dikarya</taxon>
        <taxon>Ascomycota</taxon>
        <taxon>Pezizomycotina</taxon>
        <taxon>Eurotiomycetes</taxon>
        <taxon>Eurotiomycetidae</taxon>
        <taxon>Eurotiales</taxon>
        <taxon>Trichocomaceae</taxon>
        <taxon>Talaromyces</taxon>
        <taxon>Talaromyces sect. Islandici</taxon>
    </lineage>
</organism>
<dbReference type="InterPro" id="IPR003593">
    <property type="entry name" value="AAA+_ATPase"/>
</dbReference>
<evidence type="ECO:0000256" key="8">
    <source>
        <dbReference type="ARBA" id="ARBA00024363"/>
    </source>
</evidence>
<dbReference type="FunFam" id="3.40.50.300:FF:000218">
    <property type="entry name" value="Multidrug ABC transporter ATP-binding protein"/>
    <property type="match status" value="1"/>
</dbReference>
<evidence type="ECO:0000256" key="7">
    <source>
        <dbReference type="ARBA" id="ARBA00023136"/>
    </source>
</evidence>
<dbReference type="SUPFAM" id="SSF90123">
    <property type="entry name" value="ABC transporter transmembrane region"/>
    <property type="match status" value="1"/>
</dbReference>
<dbReference type="PANTHER" id="PTHR24221:SF654">
    <property type="entry name" value="ATP-BINDING CASSETTE SUB-FAMILY B MEMBER 6"/>
    <property type="match status" value="1"/>
</dbReference>